<reference evidence="9" key="1">
    <citation type="journal article" date="2014" name="Genome Announc.">
        <title>Draft Genome Sequences of Three Alkaliphilic Bacillus Strains, Bacillus wakoensis JCM 9140T, Bacillus akibai JCM 9157T, and Bacillus hemicellulosilyticus JCM 9152T.</title>
        <authorList>
            <person name="Yuki M."/>
            <person name="Oshima K."/>
            <person name="Suda W."/>
            <person name="Oshida Y."/>
            <person name="Kitamura K."/>
            <person name="Iida T."/>
            <person name="Hattori M."/>
            <person name="Ohkuma M."/>
        </authorList>
    </citation>
    <scope>NUCLEOTIDE SEQUENCE [LARGE SCALE GENOMIC DNA]</scope>
    <source>
        <strain evidence="9">JCM 9140</strain>
    </source>
</reference>
<evidence type="ECO:0000313" key="10">
    <source>
        <dbReference type="Proteomes" id="UP000018890"/>
    </source>
</evidence>
<comment type="subcellular location">
    <subcellularLocation>
        <location evidence="1">Cell membrane</location>
        <topology evidence="1">Multi-pass membrane protein</topology>
    </subcellularLocation>
</comment>
<evidence type="ECO:0000256" key="4">
    <source>
        <dbReference type="ARBA" id="ARBA00022692"/>
    </source>
</evidence>
<evidence type="ECO:0000256" key="3">
    <source>
        <dbReference type="ARBA" id="ARBA00022475"/>
    </source>
</evidence>
<protein>
    <submittedName>
        <fullName evidence="9">Transporter</fullName>
    </submittedName>
</protein>
<evidence type="ECO:0000256" key="1">
    <source>
        <dbReference type="ARBA" id="ARBA00004651"/>
    </source>
</evidence>
<dbReference type="PANTHER" id="PTHR32322:SF18">
    <property type="entry name" value="S-ADENOSYLMETHIONINE_S-ADENOSYLHOMOCYSTEINE TRANSPORTER"/>
    <property type="match status" value="1"/>
</dbReference>
<feature type="transmembrane region" description="Helical" evidence="7">
    <location>
        <begin position="141"/>
        <end position="159"/>
    </location>
</feature>
<dbReference type="SUPFAM" id="SSF103481">
    <property type="entry name" value="Multidrug resistance efflux transporter EmrE"/>
    <property type="match status" value="2"/>
</dbReference>
<evidence type="ECO:0000256" key="7">
    <source>
        <dbReference type="SAM" id="Phobius"/>
    </source>
</evidence>
<dbReference type="InterPro" id="IPR000620">
    <property type="entry name" value="EamA_dom"/>
</dbReference>
<feature type="transmembrane region" description="Helical" evidence="7">
    <location>
        <begin position="51"/>
        <end position="69"/>
    </location>
</feature>
<dbReference type="PANTHER" id="PTHR32322">
    <property type="entry name" value="INNER MEMBRANE TRANSPORTER"/>
    <property type="match status" value="1"/>
</dbReference>
<feature type="transmembrane region" description="Helical" evidence="7">
    <location>
        <begin position="260"/>
        <end position="277"/>
    </location>
</feature>
<feature type="transmembrane region" description="Helical" evidence="7">
    <location>
        <begin position="81"/>
        <end position="99"/>
    </location>
</feature>
<evidence type="ECO:0000256" key="6">
    <source>
        <dbReference type="ARBA" id="ARBA00023136"/>
    </source>
</evidence>
<evidence type="ECO:0000259" key="8">
    <source>
        <dbReference type="Pfam" id="PF00892"/>
    </source>
</evidence>
<feature type="transmembrane region" description="Helical" evidence="7">
    <location>
        <begin position="12"/>
        <end position="31"/>
    </location>
</feature>
<feature type="transmembrane region" description="Helical" evidence="7">
    <location>
        <begin position="283"/>
        <end position="299"/>
    </location>
</feature>
<comment type="caution">
    <text evidence="9">The sequence shown here is derived from an EMBL/GenBank/DDBJ whole genome shotgun (WGS) entry which is preliminary data.</text>
</comment>
<comment type="similarity">
    <text evidence="2">Belongs to the EamA transporter family.</text>
</comment>
<proteinExistence type="inferred from homology"/>
<evidence type="ECO:0000256" key="5">
    <source>
        <dbReference type="ARBA" id="ARBA00022989"/>
    </source>
</evidence>
<sequence length="331" mass="37053">MNAKLFFTSPIGILLTACFVCFLWGSSFPLIKIAYEVFMIEDTDTYTQILFAGYRFFLASLLLFLFLYLKQRHIRYLQGSLPAIIQIGFFQTALQYLMLHVGVSMTSGIESSILTGSTTFFSIVIAHFMYVNDRLNWQKTIGLLFGFIGVVLATGNGSLGFSFGFGAIALLIAAMSNAMGGILAKNKAKKLHPLYLTTYQMLLGSLFLLTVGSVGSGFVPLTITKQSLGLLLYLAFVSAAGFFLWNTLMKYNNVGKISMYYFLIPVFGVIQSAWYLGETLNPIVFLSLLFVIIGILVVNKPENRAWTPVFVIRHWKEKFTRKVSTEKSYVK</sequence>
<keyword evidence="6 7" id="KW-0472">Membrane</keyword>
<dbReference type="OrthoDB" id="3190463at2"/>
<keyword evidence="10" id="KW-1185">Reference proteome</keyword>
<dbReference type="PROSITE" id="PS51257">
    <property type="entry name" value="PROKAR_LIPOPROTEIN"/>
    <property type="match status" value="1"/>
</dbReference>
<accession>W4Q1M0</accession>
<organism evidence="9 10">
    <name type="scientific">Halalkalibacter wakoensis JCM 9140</name>
    <dbReference type="NCBI Taxonomy" id="1236970"/>
    <lineage>
        <taxon>Bacteria</taxon>
        <taxon>Bacillati</taxon>
        <taxon>Bacillota</taxon>
        <taxon>Bacilli</taxon>
        <taxon>Bacillales</taxon>
        <taxon>Bacillaceae</taxon>
        <taxon>Halalkalibacter</taxon>
    </lineage>
</organism>
<keyword evidence="3" id="KW-1003">Cell membrane</keyword>
<keyword evidence="5 7" id="KW-1133">Transmembrane helix</keyword>
<keyword evidence="4 7" id="KW-0812">Transmembrane</keyword>
<dbReference type="AlphaFoldDB" id="W4Q1M0"/>
<feature type="transmembrane region" description="Helical" evidence="7">
    <location>
        <begin position="230"/>
        <end position="248"/>
    </location>
</feature>
<name>W4Q1M0_9BACI</name>
<dbReference type="Proteomes" id="UP000018890">
    <property type="component" value="Unassembled WGS sequence"/>
</dbReference>
<dbReference type="EMBL" id="BAUT01000012">
    <property type="protein sequence ID" value="GAE25623.1"/>
    <property type="molecule type" value="Genomic_DNA"/>
</dbReference>
<feature type="transmembrane region" description="Helical" evidence="7">
    <location>
        <begin position="165"/>
        <end position="184"/>
    </location>
</feature>
<evidence type="ECO:0000256" key="2">
    <source>
        <dbReference type="ARBA" id="ARBA00007362"/>
    </source>
</evidence>
<dbReference type="GO" id="GO:0005886">
    <property type="term" value="C:plasma membrane"/>
    <property type="evidence" value="ECO:0007669"/>
    <property type="project" value="UniProtKB-SubCell"/>
</dbReference>
<dbReference type="InterPro" id="IPR037185">
    <property type="entry name" value="EmrE-like"/>
</dbReference>
<feature type="domain" description="EamA" evidence="8">
    <location>
        <begin position="14"/>
        <end position="153"/>
    </location>
</feature>
<feature type="domain" description="EamA" evidence="8">
    <location>
        <begin position="165"/>
        <end position="299"/>
    </location>
</feature>
<feature type="transmembrane region" description="Helical" evidence="7">
    <location>
        <begin position="111"/>
        <end position="129"/>
    </location>
</feature>
<dbReference type="InterPro" id="IPR050638">
    <property type="entry name" value="AA-Vitamin_Transporters"/>
</dbReference>
<feature type="transmembrane region" description="Helical" evidence="7">
    <location>
        <begin position="196"/>
        <end position="218"/>
    </location>
</feature>
<dbReference type="RefSeq" id="WP_081727606.1">
    <property type="nucleotide sequence ID" value="NZ_BAUT01000012.1"/>
</dbReference>
<dbReference type="STRING" id="1236970.JCM9140_1630"/>
<gene>
    <name evidence="9" type="ORF">JCM9140_1630</name>
</gene>
<dbReference type="Pfam" id="PF00892">
    <property type="entry name" value="EamA"/>
    <property type="match status" value="2"/>
</dbReference>
<evidence type="ECO:0000313" key="9">
    <source>
        <dbReference type="EMBL" id="GAE25623.1"/>
    </source>
</evidence>